<gene>
    <name evidence="5" type="ORF">SAMN02745784_02225</name>
</gene>
<evidence type="ECO:0000313" key="6">
    <source>
        <dbReference type="Proteomes" id="UP000184114"/>
    </source>
</evidence>
<dbReference type="InterPro" id="IPR003593">
    <property type="entry name" value="AAA+_ATPase"/>
</dbReference>
<dbReference type="Proteomes" id="UP000184114">
    <property type="component" value="Unassembled WGS sequence"/>
</dbReference>
<dbReference type="GO" id="GO:0005524">
    <property type="term" value="F:ATP binding"/>
    <property type="evidence" value="ECO:0007669"/>
    <property type="project" value="UniProtKB-KW"/>
</dbReference>
<dbReference type="Pfam" id="PF00005">
    <property type="entry name" value="ABC_tran"/>
    <property type="match status" value="1"/>
</dbReference>
<dbReference type="RefSeq" id="WP_072976291.1">
    <property type="nucleotide sequence ID" value="NZ_FQTY01000011.1"/>
</dbReference>
<evidence type="ECO:0000313" key="5">
    <source>
        <dbReference type="EMBL" id="SHE92137.1"/>
    </source>
</evidence>
<dbReference type="FunFam" id="3.40.50.300:FF:000134">
    <property type="entry name" value="Iron-enterobactin ABC transporter ATP-binding protein"/>
    <property type="match status" value="1"/>
</dbReference>
<dbReference type="PANTHER" id="PTHR42734">
    <property type="entry name" value="METAL TRANSPORT SYSTEM ATP-BINDING PROTEIN TM_0124-RELATED"/>
    <property type="match status" value="1"/>
</dbReference>
<dbReference type="InterPro" id="IPR003439">
    <property type="entry name" value="ABC_transporter-like_ATP-bd"/>
</dbReference>
<dbReference type="GO" id="GO:0016887">
    <property type="term" value="F:ATP hydrolysis activity"/>
    <property type="evidence" value="ECO:0007669"/>
    <property type="project" value="InterPro"/>
</dbReference>
<dbReference type="EMBL" id="FQTY01000011">
    <property type="protein sequence ID" value="SHE92137.1"/>
    <property type="molecule type" value="Genomic_DNA"/>
</dbReference>
<organism evidence="5 6">
    <name type="scientific">Tissierella praeacuta DSM 18095</name>
    <dbReference type="NCBI Taxonomy" id="1123404"/>
    <lineage>
        <taxon>Bacteria</taxon>
        <taxon>Bacillati</taxon>
        <taxon>Bacillota</taxon>
        <taxon>Tissierellia</taxon>
        <taxon>Tissierellales</taxon>
        <taxon>Tissierellaceae</taxon>
        <taxon>Tissierella</taxon>
    </lineage>
</organism>
<accession>A0A1M4XEV9</accession>
<dbReference type="SUPFAM" id="SSF52540">
    <property type="entry name" value="P-loop containing nucleoside triphosphate hydrolases"/>
    <property type="match status" value="1"/>
</dbReference>
<keyword evidence="6" id="KW-1185">Reference proteome</keyword>
<dbReference type="InterPro" id="IPR027417">
    <property type="entry name" value="P-loop_NTPase"/>
</dbReference>
<protein>
    <submittedName>
        <fullName evidence="5">Iron complex transport system ATP-binding protein</fullName>
    </submittedName>
</protein>
<dbReference type="AlphaFoldDB" id="A0A1M4XEV9"/>
<dbReference type="PANTHER" id="PTHR42734:SF19">
    <property type="entry name" value="IRON COMPOUNDS ABC TRANSPORTER, ATP-BINDING PROTEIN"/>
    <property type="match status" value="1"/>
</dbReference>
<sequence>MGLVVKGISFGYERNKELFKDIDFELNKSEILAILGRNGIGKTTFLKCLMGINKYNKGEIFVDGHKVSNLQEHGKTSYVAQNNKINFPYTFLDMVLMGRARDIGIFSLPSKKDKVDAMKALEQMGIAHLHNKICTQASGGQLQLMYLARALVQKPEILILDEPESFLDLKNQSEILKLIVKLAKKEKICCIINTHNPANAMKAADKVLLIGKDSNHNYGKTKEVLTEESISTYFNIKAKIIDLEPYGISQYTMVEI</sequence>
<evidence type="ECO:0000256" key="2">
    <source>
        <dbReference type="ARBA" id="ARBA00022741"/>
    </source>
</evidence>
<dbReference type="SMART" id="SM00382">
    <property type="entry name" value="AAA"/>
    <property type="match status" value="1"/>
</dbReference>
<reference evidence="6" key="1">
    <citation type="submission" date="2016-11" db="EMBL/GenBank/DDBJ databases">
        <authorList>
            <person name="Varghese N."/>
            <person name="Submissions S."/>
        </authorList>
    </citation>
    <scope>NUCLEOTIDE SEQUENCE [LARGE SCALE GENOMIC DNA]</scope>
    <source>
        <strain evidence="6">DSM 18095</strain>
    </source>
</reference>
<dbReference type="PROSITE" id="PS50893">
    <property type="entry name" value="ABC_TRANSPORTER_2"/>
    <property type="match status" value="1"/>
</dbReference>
<dbReference type="Gene3D" id="3.40.50.300">
    <property type="entry name" value="P-loop containing nucleotide triphosphate hydrolases"/>
    <property type="match status" value="1"/>
</dbReference>
<feature type="domain" description="ABC transporter" evidence="4">
    <location>
        <begin position="3"/>
        <end position="237"/>
    </location>
</feature>
<proteinExistence type="predicted"/>
<keyword evidence="3 5" id="KW-0067">ATP-binding</keyword>
<evidence type="ECO:0000256" key="1">
    <source>
        <dbReference type="ARBA" id="ARBA00022448"/>
    </source>
</evidence>
<evidence type="ECO:0000256" key="3">
    <source>
        <dbReference type="ARBA" id="ARBA00022840"/>
    </source>
</evidence>
<name>A0A1M4XEV9_9FIRM</name>
<keyword evidence="1" id="KW-0813">Transport</keyword>
<dbReference type="STRING" id="1123404.SAMN02745784_02225"/>
<keyword evidence="2" id="KW-0547">Nucleotide-binding</keyword>
<dbReference type="InterPro" id="IPR050153">
    <property type="entry name" value="Metal_Ion_Import_ABC"/>
</dbReference>
<dbReference type="GeneID" id="90995412"/>
<evidence type="ECO:0000259" key="4">
    <source>
        <dbReference type="PROSITE" id="PS50893"/>
    </source>
</evidence>